<evidence type="ECO:0000313" key="2">
    <source>
        <dbReference type="Proteomes" id="UP000515154"/>
    </source>
</evidence>
<dbReference type="RefSeq" id="XP_029647925.1">
    <property type="nucleotide sequence ID" value="XM_029792065.2"/>
</dbReference>
<proteinExistence type="predicted"/>
<feature type="region of interest" description="Disordered" evidence="1">
    <location>
        <begin position="55"/>
        <end position="92"/>
    </location>
</feature>
<reference evidence="3 4" key="1">
    <citation type="submission" date="2025-08" db="UniProtKB">
        <authorList>
            <consortium name="RefSeq"/>
        </authorList>
    </citation>
    <scope>IDENTIFICATION</scope>
</reference>
<name>A0A6P7TC75_9MOLL</name>
<accession>A0A6P7TC75</accession>
<feature type="region of interest" description="Disordered" evidence="1">
    <location>
        <begin position="300"/>
        <end position="347"/>
    </location>
</feature>
<gene>
    <name evidence="3 4" type="primary">LOC115221967</name>
</gene>
<evidence type="ECO:0000313" key="4">
    <source>
        <dbReference type="RefSeq" id="XP_029647926.1"/>
    </source>
</evidence>
<organism evidence="2 3">
    <name type="scientific">Octopus sinensis</name>
    <name type="common">East Asian common octopus</name>
    <dbReference type="NCBI Taxonomy" id="2607531"/>
    <lineage>
        <taxon>Eukaryota</taxon>
        <taxon>Metazoa</taxon>
        <taxon>Spiralia</taxon>
        <taxon>Lophotrochozoa</taxon>
        <taxon>Mollusca</taxon>
        <taxon>Cephalopoda</taxon>
        <taxon>Coleoidea</taxon>
        <taxon>Octopodiformes</taxon>
        <taxon>Octopoda</taxon>
        <taxon>Incirrata</taxon>
        <taxon>Octopodidae</taxon>
        <taxon>Octopus</taxon>
    </lineage>
</organism>
<dbReference type="Proteomes" id="UP000515154">
    <property type="component" value="Linkage group LG19"/>
</dbReference>
<feature type="compositionally biased region" description="Polar residues" evidence="1">
    <location>
        <begin position="316"/>
        <end position="347"/>
    </location>
</feature>
<keyword evidence="2" id="KW-1185">Reference proteome</keyword>
<feature type="compositionally biased region" description="Polar residues" evidence="1">
    <location>
        <begin position="300"/>
        <end position="309"/>
    </location>
</feature>
<evidence type="ECO:0000256" key="1">
    <source>
        <dbReference type="SAM" id="MobiDB-lite"/>
    </source>
</evidence>
<dbReference type="AlphaFoldDB" id="A0A6P7TC75"/>
<protein>
    <submittedName>
        <fullName evidence="3 4">Uncharacterized protein LOC115221967</fullName>
    </submittedName>
</protein>
<dbReference type="KEGG" id="osn:115221967"/>
<dbReference type="RefSeq" id="XP_029647926.1">
    <property type="nucleotide sequence ID" value="XM_029792066.2"/>
</dbReference>
<sequence length="1037" mass="116725">MDDNTKVMLKLATFLAQQNNSRVNNTGNQNPLTELATQLLMNSTSETLAIPTSLQSHPAKQLPSHQPDNSTSSMFQTQASPVPISQNTSSNHMNNTYSVNASSLQGNIANTKSSVPRANEMMSLNNTSNKDMIPVASPINRDSFNVMSPVMDQENFSPINRDNFPISRDTFNVTTANSYPINSPMNHDTFTTASSVNRDSFTMSSAVNRESYPATSSGNSLSSSPATNREMLTVMPPVNRDTFSAASPVNRETYPNNPAMNRDTFNVNRDNMSGNCPETRDSFSSDCSATRVSFNITSPRNRENYTSTPVIGRDSYSVTSPVNSDSYGSGMPTSHESYQVSSPSNRISEDSAMNSLNMMRGDISRNTALTRVPDEMNMNQVEDMVVTSGGGGGSSNGSSINSGLGSINSSMSCNLSSMNSSSNEVHINSSNNCAYYKRPIQGEKGRSYPQPVILRSRPRPVKERSKRGPKEKDYFRTAFFCLPNVTARLPRFTSSDPREQDLVLDYQKQGYGFPAKDYFEGKPQKTYIRLSHDEESFRCFLLSIYPKLEGKYYELYRIDRQRNLVRIEAKTPRGIKNAKYQGTIIILPYPEASNPPSAVVHNPSSIGDFPVQLCNDSIENINENNECEEENMIPSPSVCGSTPQQSPFMPPNHEVATYDHKESYELSPPSPERDIKPFQRFDSENSELFQRISLIKQTLSETRNLKMDKRSIVGNLLELYRAEHTICNYDIRVTFNNDPNLTLSNDPSFQTRHMFCIFWKKIFNNNFVGNEEYYPVISPEAEDDMFEILGRILAHGLILCNYWPIQFAVASATYMLCQGCSDELILKSFTNCLSGFEQRIVMSALKESRSQIGEPTFSSTLETNLSAFLWTNGCQLDRPGQLPGILLSIARSYLIYQPYWALVKLKKGMEHCSNKVFKDCSESDVENLYKTLTPEASQICKLIKYEFSQEESHQEIEKTLQTYLEKLLWEMSLVELANLLQLWTGVNCLSQQTLFVKFVNTSDQLLFQNHKSLLRIPRKIQTFKEFTESIQLLLDGT</sequence>
<evidence type="ECO:0000313" key="3">
    <source>
        <dbReference type="RefSeq" id="XP_029647925.1"/>
    </source>
</evidence>